<gene>
    <name evidence="2" type="ORF">ElyMa_001554700</name>
</gene>
<feature type="region of interest" description="Disordered" evidence="1">
    <location>
        <begin position="52"/>
        <end position="81"/>
    </location>
</feature>
<evidence type="ECO:0000313" key="3">
    <source>
        <dbReference type="Proteomes" id="UP000762676"/>
    </source>
</evidence>
<protein>
    <submittedName>
        <fullName evidence="2">Uncharacterized protein</fullName>
    </submittedName>
</protein>
<accession>A0AAV4JAL6</accession>
<reference evidence="2 3" key="1">
    <citation type="journal article" date="2021" name="Elife">
        <title>Chloroplast acquisition without the gene transfer in kleptoplastic sea slugs, Plakobranchus ocellatus.</title>
        <authorList>
            <person name="Maeda T."/>
            <person name="Takahashi S."/>
            <person name="Yoshida T."/>
            <person name="Shimamura S."/>
            <person name="Takaki Y."/>
            <person name="Nagai Y."/>
            <person name="Toyoda A."/>
            <person name="Suzuki Y."/>
            <person name="Arimoto A."/>
            <person name="Ishii H."/>
            <person name="Satoh N."/>
            <person name="Nishiyama T."/>
            <person name="Hasebe M."/>
            <person name="Maruyama T."/>
            <person name="Minagawa J."/>
            <person name="Obokata J."/>
            <person name="Shigenobu S."/>
        </authorList>
    </citation>
    <scope>NUCLEOTIDE SEQUENCE [LARGE SCALE GENOMIC DNA]</scope>
</reference>
<dbReference type="EMBL" id="BMAT01003090">
    <property type="protein sequence ID" value="GFS19844.1"/>
    <property type="molecule type" value="Genomic_DNA"/>
</dbReference>
<proteinExistence type="predicted"/>
<keyword evidence="3" id="KW-1185">Reference proteome</keyword>
<comment type="caution">
    <text evidence="2">The sequence shown here is derived from an EMBL/GenBank/DDBJ whole genome shotgun (WGS) entry which is preliminary data.</text>
</comment>
<evidence type="ECO:0000313" key="2">
    <source>
        <dbReference type="EMBL" id="GFS19844.1"/>
    </source>
</evidence>
<organism evidence="2 3">
    <name type="scientific">Elysia marginata</name>
    <dbReference type="NCBI Taxonomy" id="1093978"/>
    <lineage>
        <taxon>Eukaryota</taxon>
        <taxon>Metazoa</taxon>
        <taxon>Spiralia</taxon>
        <taxon>Lophotrochozoa</taxon>
        <taxon>Mollusca</taxon>
        <taxon>Gastropoda</taxon>
        <taxon>Heterobranchia</taxon>
        <taxon>Euthyneura</taxon>
        <taxon>Panpulmonata</taxon>
        <taxon>Sacoglossa</taxon>
        <taxon>Placobranchoidea</taxon>
        <taxon>Plakobranchidae</taxon>
        <taxon>Elysia</taxon>
    </lineage>
</organism>
<name>A0AAV4JAL6_9GAST</name>
<sequence length="81" mass="8958">MSSQADSQRDNPAHAICLNTLCIVKQSNRSGPIYSAAAAVGHKVIRHDFKRDFLNSSSSRQTGQGRQNEELCDMLQPNNKN</sequence>
<dbReference type="Proteomes" id="UP000762676">
    <property type="component" value="Unassembled WGS sequence"/>
</dbReference>
<evidence type="ECO:0000256" key="1">
    <source>
        <dbReference type="SAM" id="MobiDB-lite"/>
    </source>
</evidence>
<dbReference type="AlphaFoldDB" id="A0AAV4JAL6"/>